<keyword evidence="2" id="KW-1185">Reference proteome</keyword>
<dbReference type="InterPro" id="IPR046228">
    <property type="entry name" value="DUF6261"/>
</dbReference>
<organism evidence="1 2">
    <name type="scientific">Maribellus luteus</name>
    <dbReference type="NCBI Taxonomy" id="2305463"/>
    <lineage>
        <taxon>Bacteria</taxon>
        <taxon>Pseudomonadati</taxon>
        <taxon>Bacteroidota</taxon>
        <taxon>Bacteroidia</taxon>
        <taxon>Marinilabiliales</taxon>
        <taxon>Prolixibacteraceae</taxon>
        <taxon>Maribellus</taxon>
    </lineage>
</organism>
<dbReference type="OrthoDB" id="1123496at2"/>
<name>A0A399SSU6_9BACT</name>
<dbReference type="Proteomes" id="UP000265926">
    <property type="component" value="Unassembled WGS sequence"/>
</dbReference>
<dbReference type="AlphaFoldDB" id="A0A399SSU6"/>
<sequence>MSIQTLIANSRTTEVDGVATQLIRGYDGSTLNFDPNMEHIFGELKPAEVLLNAGIRRMKEKSEAKAFDETRDDKIDAFYYLLLSFSHHPDEAIQTAALYLLDIFNNYGLEIKVESLTRESSLINSLLADLAKPKAVTNIALLPQCDTYVAALQAAQADFEANRLGYEEAQAEEGTLENATLLKRQVVELVNKKLVPYLNVMEQINNATYGAYARTVAEIIAANNEVVKKRKNKTDVEEEIAPGV</sequence>
<dbReference type="Pfam" id="PF19775">
    <property type="entry name" value="DUF6261"/>
    <property type="match status" value="1"/>
</dbReference>
<evidence type="ECO:0000313" key="1">
    <source>
        <dbReference type="EMBL" id="RIJ47126.1"/>
    </source>
</evidence>
<dbReference type="RefSeq" id="WP_119438843.1">
    <property type="nucleotide sequence ID" value="NZ_QWGR01000009.1"/>
</dbReference>
<gene>
    <name evidence="1" type="ORF">D1614_15305</name>
</gene>
<evidence type="ECO:0000313" key="2">
    <source>
        <dbReference type="Proteomes" id="UP000265926"/>
    </source>
</evidence>
<comment type="caution">
    <text evidence="1">The sequence shown here is derived from an EMBL/GenBank/DDBJ whole genome shotgun (WGS) entry which is preliminary data.</text>
</comment>
<accession>A0A399SSU6</accession>
<protein>
    <submittedName>
        <fullName evidence="1">Uncharacterized protein</fullName>
    </submittedName>
</protein>
<dbReference type="EMBL" id="QWGR01000009">
    <property type="protein sequence ID" value="RIJ47126.1"/>
    <property type="molecule type" value="Genomic_DNA"/>
</dbReference>
<reference evidence="1 2" key="1">
    <citation type="submission" date="2018-08" db="EMBL/GenBank/DDBJ databases">
        <title>Pallidiluteibacterium maritimus gen. nov., sp. nov., isolated from coastal sediment.</title>
        <authorList>
            <person name="Zhou L.Y."/>
        </authorList>
    </citation>
    <scope>NUCLEOTIDE SEQUENCE [LARGE SCALE GENOMIC DNA]</scope>
    <source>
        <strain evidence="1 2">XSD2</strain>
    </source>
</reference>
<proteinExistence type="predicted"/>